<keyword evidence="7 11" id="KW-0812">Transmembrane</keyword>
<dbReference type="Proteomes" id="UP000276864">
    <property type="component" value="Unassembled WGS sequence"/>
</dbReference>
<evidence type="ECO:0000256" key="11">
    <source>
        <dbReference type="SAM" id="Phobius"/>
    </source>
</evidence>
<comment type="caution">
    <text evidence="12">The sequence shown here is derived from an EMBL/GenBank/DDBJ whole genome shotgun (WGS) entry which is preliminary data.</text>
</comment>
<evidence type="ECO:0000256" key="3">
    <source>
        <dbReference type="ARBA" id="ARBA00004687"/>
    </source>
</evidence>
<name>A0A3M6ZW34_HORWE</name>
<dbReference type="PANTHER" id="PTHR20661:SF0">
    <property type="entry name" value="PHOSPHATIDYLINOSITOL-GLYCAN BIOSYNTHESIS CLASS W PROTEIN"/>
    <property type="match status" value="1"/>
</dbReference>
<dbReference type="Pfam" id="PF06423">
    <property type="entry name" value="GWT1"/>
    <property type="match status" value="1"/>
</dbReference>
<dbReference type="EMBL" id="QWIL01000393">
    <property type="protein sequence ID" value="RMY19442.1"/>
    <property type="molecule type" value="Genomic_DNA"/>
</dbReference>
<feature type="transmembrane region" description="Helical" evidence="11">
    <location>
        <begin position="505"/>
        <end position="527"/>
    </location>
</feature>
<keyword evidence="9 11" id="KW-0472">Membrane</keyword>
<sequence>MTRPIAPCHGDVSAMQRQRLVTVKPTGATEPLSAQHPMVPSAGVRPDIKTVFEQGTLPQYMGVNHVDYQACYLHPVNPVAGYTNMDAHSHGSVRKFEARQLATDGKMDPEYKAAKEAHVSLLSGGGIWEINAVTCIAPAAALLWSVLQTRQSFFKPYSFPAATVDFLLHCLCILGSTTVYASAPQVLIGLISLPAIATYLQPTVDTKPPARPPVKSSTNGKSKDDNGSADGQELDPLPIKPYITTYRGAMMIVTCTSILAVDFNCFPRRFAKTESFGTSLMDMGVGSFVFAAGIVAARQVIKEQVSGTPSFINRMKTALRHSLPLFVLGVVRLLSVKGLDYVEHVSEYGVHWNFFFTLSLLPIATAILQPLLNLVPSLGAFAFIIAMFYELFLHYVPGTMYYIILSERKEGDWLSQNREGVYSFVGYLCIFIAGMGIGTCILPRTLEEREPWRPGQQAPGKKDKNDPLDEDADWLANVLSGAETKKEAQPEPEPQFKPEFPQVDIWLLVKWTGLWFVLSVFFIWKYGPILFVSRRMANLPYITWVCTFNCGQLFLFCAIEKMMFPNIYEAKDKQTEKQRIQDATSRIMQAFNRNGLFLFMLANLLTGAINMTVRTLHLGDVESLSILVGYIAVVAGVGLALDHYNISIKL</sequence>
<dbReference type="PANTHER" id="PTHR20661">
    <property type="entry name" value="PHOSPHATIDYLINOSITOL-GLYCAN BIOSYNTHESIS CLASS W PROTEIN"/>
    <property type="match status" value="1"/>
</dbReference>
<evidence type="ECO:0000256" key="6">
    <source>
        <dbReference type="ARBA" id="ARBA00022502"/>
    </source>
</evidence>
<evidence type="ECO:0000256" key="10">
    <source>
        <dbReference type="SAM" id="MobiDB-lite"/>
    </source>
</evidence>
<evidence type="ECO:0000256" key="7">
    <source>
        <dbReference type="ARBA" id="ARBA00022692"/>
    </source>
</evidence>
<comment type="pathway">
    <text evidence="3">Glycolipid biosynthesis; glycosylphosphatidylinositol-anchor biosynthesis.</text>
</comment>
<organism evidence="12 14">
    <name type="scientific">Hortaea werneckii</name>
    <name type="common">Black yeast</name>
    <name type="synonym">Cladosporium werneckii</name>
    <dbReference type="NCBI Taxonomy" id="91943"/>
    <lineage>
        <taxon>Eukaryota</taxon>
        <taxon>Fungi</taxon>
        <taxon>Dikarya</taxon>
        <taxon>Ascomycota</taxon>
        <taxon>Pezizomycotina</taxon>
        <taxon>Dothideomycetes</taxon>
        <taxon>Dothideomycetidae</taxon>
        <taxon>Mycosphaerellales</taxon>
        <taxon>Teratosphaeriaceae</taxon>
        <taxon>Hortaea</taxon>
    </lineage>
</organism>
<evidence type="ECO:0000256" key="9">
    <source>
        <dbReference type="ARBA" id="ARBA00023136"/>
    </source>
</evidence>
<dbReference type="GO" id="GO:0005789">
    <property type="term" value="C:endoplasmic reticulum membrane"/>
    <property type="evidence" value="ECO:0007669"/>
    <property type="project" value="UniProtKB-SubCell"/>
</dbReference>
<dbReference type="AlphaFoldDB" id="A0A3M6ZW34"/>
<evidence type="ECO:0000313" key="12">
    <source>
        <dbReference type="EMBL" id="RMY19442.1"/>
    </source>
</evidence>
<dbReference type="Proteomes" id="UP000271337">
    <property type="component" value="Unassembled WGS sequence"/>
</dbReference>
<feature type="region of interest" description="Disordered" evidence="10">
    <location>
        <begin position="204"/>
        <end position="235"/>
    </location>
</feature>
<feature type="transmembrane region" description="Helical" evidence="11">
    <location>
        <begin position="276"/>
        <end position="297"/>
    </location>
</feature>
<gene>
    <name evidence="13" type="ORF">D0866_05098</name>
    <name evidence="12" type="ORF">D0867_04682</name>
</gene>
<feature type="transmembrane region" description="Helical" evidence="11">
    <location>
        <begin position="424"/>
        <end position="443"/>
    </location>
</feature>
<reference evidence="14 15" key="1">
    <citation type="journal article" date="2018" name="BMC Genomics">
        <title>Genomic evidence for intraspecific hybridization in a clonal and extremely halotolerant yeast.</title>
        <authorList>
            <person name="Gostincar C."/>
            <person name="Stajich J.E."/>
            <person name="Zupancic J."/>
            <person name="Zalar P."/>
            <person name="Gunde-Cimerman N."/>
        </authorList>
    </citation>
    <scope>NUCLEOTIDE SEQUENCE [LARGE SCALE GENOMIC DNA]</scope>
    <source>
        <strain evidence="13 15">EXF-6651</strain>
        <strain evidence="12 14">EXF-6669</strain>
    </source>
</reference>
<evidence type="ECO:0000256" key="1">
    <source>
        <dbReference type="ARBA" id="ARBA00002531"/>
    </source>
</evidence>
<comment type="function">
    <text evidence="1">Probable acetyltransferase, which acetylates the inositol ring of phosphatidylinositol during biosynthesis of GPI-anchor.</text>
</comment>
<feature type="transmembrane region" description="Helical" evidence="11">
    <location>
        <begin position="380"/>
        <end position="404"/>
    </location>
</feature>
<dbReference type="UniPathway" id="UPA00196"/>
<dbReference type="GO" id="GO:0032216">
    <property type="term" value="F:glucosaminyl-phosphatidylinositol O-acyltransferase activity"/>
    <property type="evidence" value="ECO:0007669"/>
    <property type="project" value="TreeGrafter"/>
</dbReference>
<evidence type="ECO:0000256" key="8">
    <source>
        <dbReference type="ARBA" id="ARBA00022989"/>
    </source>
</evidence>
<dbReference type="GO" id="GO:0006506">
    <property type="term" value="P:GPI anchor biosynthetic process"/>
    <property type="evidence" value="ECO:0007669"/>
    <property type="project" value="UniProtKB-UniPathway"/>
</dbReference>
<evidence type="ECO:0000256" key="5">
    <source>
        <dbReference type="ARBA" id="ARBA00014495"/>
    </source>
</evidence>
<comment type="similarity">
    <text evidence="4">Belongs to the PIGW family.</text>
</comment>
<comment type="subcellular location">
    <subcellularLocation>
        <location evidence="2">Endoplasmic reticulum membrane</location>
        <topology evidence="2">Multi-pass membrane protein</topology>
    </subcellularLocation>
</comment>
<evidence type="ECO:0000256" key="2">
    <source>
        <dbReference type="ARBA" id="ARBA00004477"/>
    </source>
</evidence>
<feature type="transmembrane region" description="Helical" evidence="11">
    <location>
        <begin position="596"/>
        <end position="617"/>
    </location>
</feature>
<accession>A0A3M6ZW34</accession>
<evidence type="ECO:0000256" key="4">
    <source>
        <dbReference type="ARBA" id="ARBA00007559"/>
    </source>
</evidence>
<evidence type="ECO:0000313" key="15">
    <source>
        <dbReference type="Proteomes" id="UP000276864"/>
    </source>
</evidence>
<keyword evidence="6" id="KW-0337">GPI-anchor biosynthesis</keyword>
<feature type="transmembrane region" description="Helical" evidence="11">
    <location>
        <begin position="318"/>
        <end position="336"/>
    </location>
</feature>
<evidence type="ECO:0000313" key="13">
    <source>
        <dbReference type="EMBL" id="RMY34682.1"/>
    </source>
</evidence>
<feature type="transmembrane region" description="Helical" evidence="11">
    <location>
        <begin position="348"/>
        <end position="368"/>
    </location>
</feature>
<dbReference type="InterPro" id="IPR009447">
    <property type="entry name" value="PIGW/GWT1"/>
</dbReference>
<proteinExistence type="inferred from homology"/>
<dbReference type="GO" id="GO:0072659">
    <property type="term" value="P:protein localization to plasma membrane"/>
    <property type="evidence" value="ECO:0007669"/>
    <property type="project" value="TreeGrafter"/>
</dbReference>
<keyword evidence="8 11" id="KW-1133">Transmembrane helix</keyword>
<dbReference type="EMBL" id="QWIM01000435">
    <property type="protein sequence ID" value="RMY34682.1"/>
    <property type="molecule type" value="Genomic_DNA"/>
</dbReference>
<evidence type="ECO:0000313" key="14">
    <source>
        <dbReference type="Proteomes" id="UP000271337"/>
    </source>
</evidence>
<protein>
    <recommendedName>
        <fullName evidence="5">GPI-anchored wall transfer protein 1</fullName>
    </recommendedName>
</protein>
<feature type="transmembrane region" description="Helical" evidence="11">
    <location>
        <begin position="623"/>
        <end position="641"/>
    </location>
</feature>
<dbReference type="OrthoDB" id="15270at2759"/>